<keyword evidence="5" id="KW-0143">Chaperone</keyword>
<dbReference type="AlphaFoldDB" id="A0A450UHY9"/>
<dbReference type="PANTHER" id="PTHR39585">
    <property type="entry name" value="FAD ASSEMBLY FACTOR SDHE"/>
    <property type="match status" value="1"/>
</dbReference>
<dbReference type="Pfam" id="PF03937">
    <property type="entry name" value="Sdh5"/>
    <property type="match status" value="1"/>
</dbReference>
<name>A0A450UHY9_9GAMM</name>
<dbReference type="EMBL" id="CAADFH010000021">
    <property type="protein sequence ID" value="VFJ92155.1"/>
    <property type="molecule type" value="Genomic_DNA"/>
</dbReference>
<comment type="similarity">
    <text evidence="2">Belongs to the SdhE FAD assembly factor family.</text>
</comment>
<organism evidence="7">
    <name type="scientific">Candidatus Kentrum sp. LFY</name>
    <dbReference type="NCBI Taxonomy" id="2126342"/>
    <lineage>
        <taxon>Bacteria</taxon>
        <taxon>Pseudomonadati</taxon>
        <taxon>Pseudomonadota</taxon>
        <taxon>Gammaproteobacteria</taxon>
        <taxon>Candidatus Kentrum</taxon>
    </lineage>
</organism>
<evidence type="ECO:0000313" key="6">
    <source>
        <dbReference type="EMBL" id="VFJ91028.1"/>
    </source>
</evidence>
<dbReference type="EMBL" id="CAADFF010000023">
    <property type="protein sequence ID" value="VFJ91028.1"/>
    <property type="molecule type" value="Genomic_DNA"/>
</dbReference>
<evidence type="ECO:0000256" key="2">
    <source>
        <dbReference type="ARBA" id="ARBA00008571"/>
    </source>
</evidence>
<dbReference type="InterPro" id="IPR005631">
    <property type="entry name" value="SDH"/>
</dbReference>
<dbReference type="Gene3D" id="1.10.150.250">
    <property type="entry name" value="Flavinator of succinate dehydrogenase"/>
    <property type="match status" value="1"/>
</dbReference>
<proteinExistence type="inferred from homology"/>
<dbReference type="InterPro" id="IPR036714">
    <property type="entry name" value="SDH_sf"/>
</dbReference>
<evidence type="ECO:0000256" key="4">
    <source>
        <dbReference type="ARBA" id="ARBA00022490"/>
    </source>
</evidence>
<dbReference type="SUPFAM" id="SSF109910">
    <property type="entry name" value="YgfY-like"/>
    <property type="match status" value="1"/>
</dbReference>
<protein>
    <recommendedName>
        <fullName evidence="3">FAD assembly factor SdhE</fullName>
    </recommendedName>
</protein>
<evidence type="ECO:0000313" key="7">
    <source>
        <dbReference type="EMBL" id="VFJ92155.1"/>
    </source>
</evidence>
<comment type="subcellular location">
    <subcellularLocation>
        <location evidence="1">Cytoplasm</location>
    </subcellularLocation>
</comment>
<reference evidence="7" key="1">
    <citation type="submission" date="2019-02" db="EMBL/GenBank/DDBJ databases">
        <authorList>
            <person name="Gruber-Vodicka R. H."/>
            <person name="Seah K. B. B."/>
        </authorList>
    </citation>
    <scope>NUCLEOTIDE SEQUENCE</scope>
    <source>
        <strain evidence="7">BECK_M6</strain>
        <strain evidence="6">BECK_M7</strain>
    </source>
</reference>
<keyword evidence="4" id="KW-0963">Cytoplasm</keyword>
<evidence type="ECO:0000256" key="1">
    <source>
        <dbReference type="ARBA" id="ARBA00004496"/>
    </source>
</evidence>
<evidence type="ECO:0000256" key="3">
    <source>
        <dbReference type="ARBA" id="ARBA00019418"/>
    </source>
</evidence>
<accession>A0A450UHY9</accession>
<dbReference type="PANTHER" id="PTHR39585:SF1">
    <property type="entry name" value="FAD ASSEMBLY FACTOR SDHE"/>
    <property type="match status" value="1"/>
</dbReference>
<sequence>MSKHANLKWRCRRGMRELDLLLERFLEFQYDSLTDAERELFAQFLEESNEKIIDWLLEDTQPDGRYLDLIERIRSYRNVGSKYVT</sequence>
<dbReference type="GO" id="GO:0006105">
    <property type="term" value="P:succinate metabolic process"/>
    <property type="evidence" value="ECO:0007669"/>
    <property type="project" value="TreeGrafter"/>
</dbReference>
<dbReference type="GO" id="GO:0005737">
    <property type="term" value="C:cytoplasm"/>
    <property type="evidence" value="ECO:0007669"/>
    <property type="project" value="UniProtKB-SubCell"/>
</dbReference>
<gene>
    <name evidence="7" type="ORF">BECKLFY1418A_GA0070994_102117</name>
    <name evidence="6" type="ORF">BECKLFY1418B_GA0070995_102319</name>
</gene>
<evidence type="ECO:0000256" key="5">
    <source>
        <dbReference type="ARBA" id="ARBA00023186"/>
    </source>
</evidence>
<dbReference type="InterPro" id="IPR050531">
    <property type="entry name" value="SdhE_FAD_assembly_factor"/>
</dbReference>